<dbReference type="SUPFAM" id="SSF54495">
    <property type="entry name" value="UBC-like"/>
    <property type="match status" value="1"/>
</dbReference>
<dbReference type="InterPro" id="IPR017916">
    <property type="entry name" value="SB_dom"/>
</dbReference>
<evidence type="ECO:0000256" key="6">
    <source>
        <dbReference type="ARBA" id="ARBA00023054"/>
    </source>
</evidence>
<accession>A0ABR1MU25</accession>
<proteinExistence type="inferred from homology"/>
<feature type="compositionally biased region" description="Polar residues" evidence="8">
    <location>
        <begin position="233"/>
        <end position="245"/>
    </location>
</feature>
<dbReference type="Gene3D" id="3.10.110.10">
    <property type="entry name" value="Ubiquitin Conjugating Enzyme"/>
    <property type="match status" value="1"/>
</dbReference>
<keyword evidence="6" id="KW-0175">Coiled coil</keyword>
<feature type="domain" description="UEV" evidence="10">
    <location>
        <begin position="7"/>
        <end position="177"/>
    </location>
</feature>
<evidence type="ECO:0000256" key="7">
    <source>
        <dbReference type="PROSITE-ProRule" id="PRU00644"/>
    </source>
</evidence>
<dbReference type="PANTHER" id="PTHR23306:SF3">
    <property type="entry name" value="TUMOR SUPPRESSOR PROTEIN 101"/>
    <property type="match status" value="1"/>
</dbReference>
<comment type="subcellular location">
    <subcellularLocation>
        <location evidence="1">Endosome</location>
    </subcellularLocation>
</comment>
<feature type="domain" description="SB" evidence="9">
    <location>
        <begin position="525"/>
        <end position="593"/>
    </location>
</feature>
<dbReference type="EMBL" id="JBBPBF010000048">
    <property type="protein sequence ID" value="KAK7606466.1"/>
    <property type="molecule type" value="Genomic_DNA"/>
</dbReference>
<dbReference type="Proteomes" id="UP001367316">
    <property type="component" value="Unassembled WGS sequence"/>
</dbReference>
<dbReference type="InterPro" id="IPR008883">
    <property type="entry name" value="UEV_N"/>
</dbReference>
<evidence type="ECO:0000259" key="10">
    <source>
        <dbReference type="PROSITE" id="PS51322"/>
    </source>
</evidence>
<evidence type="ECO:0000256" key="2">
    <source>
        <dbReference type="ARBA" id="ARBA00009594"/>
    </source>
</evidence>
<feature type="compositionally biased region" description="Pro residues" evidence="8">
    <location>
        <begin position="364"/>
        <end position="379"/>
    </location>
</feature>
<dbReference type="InterPro" id="IPR052070">
    <property type="entry name" value="ESCRT-I_UEV_domain"/>
</dbReference>
<feature type="compositionally biased region" description="Pro residues" evidence="8">
    <location>
        <begin position="250"/>
        <end position="261"/>
    </location>
</feature>
<organism evidence="11 12">
    <name type="scientific">Phyllosticta paracitricarpa</name>
    <dbReference type="NCBI Taxonomy" id="2016321"/>
    <lineage>
        <taxon>Eukaryota</taxon>
        <taxon>Fungi</taxon>
        <taxon>Dikarya</taxon>
        <taxon>Ascomycota</taxon>
        <taxon>Pezizomycotina</taxon>
        <taxon>Dothideomycetes</taxon>
        <taxon>Dothideomycetes incertae sedis</taxon>
        <taxon>Botryosphaeriales</taxon>
        <taxon>Phyllostictaceae</taxon>
        <taxon>Phyllosticta</taxon>
    </lineage>
</organism>
<dbReference type="InterPro" id="IPR016135">
    <property type="entry name" value="UBQ-conjugating_enzyme/RWD"/>
</dbReference>
<feature type="compositionally biased region" description="Pro residues" evidence="8">
    <location>
        <begin position="341"/>
        <end position="355"/>
    </location>
</feature>
<evidence type="ECO:0000256" key="1">
    <source>
        <dbReference type="ARBA" id="ARBA00004177"/>
    </source>
</evidence>
<feature type="compositionally biased region" description="Polar residues" evidence="8">
    <location>
        <begin position="274"/>
        <end position="285"/>
    </location>
</feature>
<evidence type="ECO:0000313" key="11">
    <source>
        <dbReference type="EMBL" id="KAK7606466.1"/>
    </source>
</evidence>
<dbReference type="InterPro" id="IPR037202">
    <property type="entry name" value="ESCRT_assembly_dom"/>
</dbReference>
<comment type="similarity">
    <text evidence="2">Belongs to the ubiquitin-conjugating enzyme family. UEV subfamily.</text>
</comment>
<dbReference type="PROSITE" id="PS51322">
    <property type="entry name" value="UEV"/>
    <property type="match status" value="1"/>
</dbReference>
<feature type="compositionally biased region" description="Pro residues" evidence="8">
    <location>
        <begin position="210"/>
        <end position="227"/>
    </location>
</feature>
<evidence type="ECO:0000259" key="9">
    <source>
        <dbReference type="PROSITE" id="PS51312"/>
    </source>
</evidence>
<name>A0ABR1MU25_9PEZI</name>
<dbReference type="PANTHER" id="PTHR23306">
    <property type="entry name" value="TUMOR SUSCEPTIBILITY GENE 101 PROTEIN-RELATED"/>
    <property type="match status" value="1"/>
</dbReference>
<gene>
    <name evidence="11" type="ORF">JOL62DRAFT_551496</name>
</gene>
<evidence type="ECO:0000256" key="3">
    <source>
        <dbReference type="ARBA" id="ARBA00022448"/>
    </source>
</evidence>
<reference evidence="11 12" key="1">
    <citation type="submission" date="2024-04" db="EMBL/GenBank/DDBJ databases">
        <title>Phyllosticta paracitricarpa is synonymous to the EU quarantine fungus P. citricarpa based on phylogenomic analyses.</title>
        <authorList>
            <consortium name="Lawrence Berkeley National Laboratory"/>
            <person name="Van ingen-buijs V.A."/>
            <person name="Van westerhoven A.C."/>
            <person name="Haridas S."/>
            <person name="Skiadas P."/>
            <person name="Martin F."/>
            <person name="Groenewald J.Z."/>
            <person name="Crous P.W."/>
            <person name="Seidl M.F."/>
        </authorList>
    </citation>
    <scope>NUCLEOTIDE SEQUENCE [LARGE SCALE GENOMIC DNA]</scope>
    <source>
        <strain evidence="11 12">CBS 141358</strain>
    </source>
</reference>
<dbReference type="Pfam" id="PF09454">
    <property type="entry name" value="Vps23_core"/>
    <property type="match status" value="1"/>
</dbReference>
<evidence type="ECO:0000256" key="4">
    <source>
        <dbReference type="ARBA" id="ARBA00022753"/>
    </source>
</evidence>
<evidence type="ECO:0000313" key="12">
    <source>
        <dbReference type="Proteomes" id="UP001367316"/>
    </source>
</evidence>
<dbReference type="Pfam" id="PF05743">
    <property type="entry name" value="UEV"/>
    <property type="match status" value="1"/>
</dbReference>
<dbReference type="PRINTS" id="PR01217">
    <property type="entry name" value="PRICHEXTENSN"/>
</dbReference>
<dbReference type="Gene3D" id="6.10.140.820">
    <property type="match status" value="1"/>
</dbReference>
<comment type="caution">
    <text evidence="11">The sequence shown here is derived from an EMBL/GenBank/DDBJ whole genome shotgun (WGS) entry which is preliminary data.</text>
</comment>
<dbReference type="PROSITE" id="PS51312">
    <property type="entry name" value="SB"/>
    <property type="match status" value="1"/>
</dbReference>
<sequence length="618" mass="66282">MPLVNDRVLDWLYSVLTNEYTDVNRTYNDVAEALGQYPSLSPKTEVYTYENGTPALLLLLSGTIPVQFRGAVYRFPIALWVPHAYPREPPLVYVTPSQDMLVRPGQHVSSDGRVYHPYLSGWSQHWDVEWRMSHLTWKDVCWGTKSWVDLSQKSSIADFLTVLRGVFAKEPPVVAKSQGYSSPQPQQQQQPPPVPPTPEEWRRQMQPQSSPSPAPQHQPNPPPPPPKPPKDTGSANGQPYSNGYSQPQQIGPPVPPLPPQIPAQNGVSGYGSPPISQQYPPQTQGPAQPRPQYVYPPRPSQIGRDSPVSPMSPGGTPGDPPARYSRPPPLPGQDVASRASPAPPMYTAPPPPPPAQTYQYQPPTFAPPPPQQPPQPHFPPSVTSAPAPAAPAPKPPALDLLTSPLDVTLPSQDPSSNALPPAPPIPPNPQKDALLTALSSHLRTLTSETVSANLSALPPLRAQHAALIAAHSRLQSERNALASLSATLTSNAAVLDGAMREADRVIADTHGRAVPDVDEVLVAPTVAASQLWRLVAEERACGEAVHVLGKALDQGRVGADVFAKQVRAIAREAFLKKVVIRKIARGMGLDEGGEGALRSGGVGMGVGVVGEAAYYGAR</sequence>
<dbReference type="SUPFAM" id="SSF140111">
    <property type="entry name" value="Endosomal sorting complex assembly domain"/>
    <property type="match status" value="1"/>
</dbReference>
<protein>
    <submittedName>
        <fullName evidence="11">ESCRT-I component</fullName>
    </submittedName>
</protein>
<keyword evidence="4" id="KW-0967">Endosome</keyword>
<evidence type="ECO:0000256" key="8">
    <source>
        <dbReference type="SAM" id="MobiDB-lite"/>
    </source>
</evidence>
<keyword evidence="5 7" id="KW-0653">Protein transport</keyword>
<evidence type="ECO:0000256" key="5">
    <source>
        <dbReference type="ARBA" id="ARBA00022927"/>
    </source>
</evidence>
<keyword evidence="3 7" id="KW-0813">Transport</keyword>
<keyword evidence="12" id="KW-1185">Reference proteome</keyword>
<feature type="compositionally biased region" description="Pro residues" evidence="8">
    <location>
        <begin position="420"/>
        <end position="429"/>
    </location>
</feature>
<dbReference type="CDD" id="cd11685">
    <property type="entry name" value="UEV_TSG101-like"/>
    <property type="match status" value="1"/>
</dbReference>
<feature type="region of interest" description="Disordered" evidence="8">
    <location>
        <begin position="174"/>
        <end position="432"/>
    </location>
</feature>